<accession>A0A177EJH7</accession>
<dbReference type="Gene3D" id="1.25.10.10">
    <property type="entry name" value="Leucine-rich Repeat Variant"/>
    <property type="match status" value="1"/>
</dbReference>
<evidence type="ECO:0000313" key="3">
    <source>
        <dbReference type="Proteomes" id="UP000185944"/>
    </source>
</evidence>
<name>A0A177EJH7_9MICR</name>
<comment type="caution">
    <text evidence="2">The sequence shown here is derived from an EMBL/GenBank/DDBJ whole genome shotgun (WGS) entry which is preliminary data.</text>
</comment>
<protein>
    <submittedName>
        <fullName evidence="2">Uncharacterized protein</fullName>
    </submittedName>
</protein>
<gene>
    <name evidence="2" type="ORF">NEDG_00321</name>
</gene>
<dbReference type="VEuPathDB" id="MicrosporidiaDB:NEDG_00321"/>
<dbReference type="AlphaFoldDB" id="A0A177EJH7"/>
<dbReference type="OrthoDB" id="2195285at2759"/>
<feature type="compositionally biased region" description="Basic and acidic residues" evidence="1">
    <location>
        <begin position="422"/>
        <end position="434"/>
    </location>
</feature>
<dbReference type="InterPro" id="IPR016024">
    <property type="entry name" value="ARM-type_fold"/>
</dbReference>
<dbReference type="EMBL" id="LTDL01000014">
    <property type="protein sequence ID" value="OAG31846.1"/>
    <property type="molecule type" value="Genomic_DNA"/>
</dbReference>
<dbReference type="RefSeq" id="XP_067545447.1">
    <property type="nucleotide sequence ID" value="XM_067687739.1"/>
</dbReference>
<sequence length="450" mass="51280">MEYFKRIELDELSALGEKERMEVACKVVSTLGSEINLLIQNSELTKKLEQFIAYLPADAFTDLVEKVKIKDVFNTNTTFIAEKILKTIQSHSKASTAVQKEVQMQFVEQIQTSILSNIKKSLKSKGTNYLIREIIEIGSSTQPLLSALGKIDVEEFLEDKTKINTYATYLGALPEAACKESVDALVDLLEVEMLRDYQSFLYQKVCSLSTQKNLDAIFYKIKNALGELCKDRVANYFMQSFIEAYDPAKLFPLLAEELSSFPKNSNILFGLAKRACQTNNGEIVEYLIEKVFYREDIMRRLLINELGGFDSKTSKLGMALLSIKTKHLRDMQLETISLYDKHWLFNNLGQKIVIALISSKLDKDIEKVFIRSMVKDFIGIYRTKGGSVLLSAIDRVAEPEIKRELKKLARVSQDSRGFQDSQDTRDSRDTRETAPNRPNHRPSITRTPRS</sequence>
<organism evidence="2 3">
    <name type="scientific">Nematocida displodere</name>
    <dbReference type="NCBI Taxonomy" id="1805483"/>
    <lineage>
        <taxon>Eukaryota</taxon>
        <taxon>Fungi</taxon>
        <taxon>Fungi incertae sedis</taxon>
        <taxon>Microsporidia</taxon>
        <taxon>Nematocida</taxon>
    </lineage>
</organism>
<feature type="region of interest" description="Disordered" evidence="1">
    <location>
        <begin position="410"/>
        <end position="450"/>
    </location>
</feature>
<dbReference type="SUPFAM" id="SSF48371">
    <property type="entry name" value="ARM repeat"/>
    <property type="match status" value="1"/>
</dbReference>
<dbReference type="GeneID" id="93646671"/>
<keyword evidence="3" id="KW-1185">Reference proteome</keyword>
<proteinExistence type="predicted"/>
<reference evidence="2 3" key="1">
    <citation type="submission" date="2016-02" db="EMBL/GenBank/DDBJ databases">
        <title>Discovery of a natural microsporidian pathogen with a broad tissue tropism in Caenorhabditis elegans.</title>
        <authorList>
            <person name="Luallen R.J."/>
            <person name="Reinke A.W."/>
            <person name="Tong L."/>
            <person name="Botts M.R."/>
            <person name="Felix M.-A."/>
            <person name="Troemel E.R."/>
        </authorList>
    </citation>
    <scope>NUCLEOTIDE SEQUENCE [LARGE SCALE GENOMIC DNA]</scope>
    <source>
        <strain evidence="2 3">JUm2807</strain>
    </source>
</reference>
<dbReference type="InterPro" id="IPR011989">
    <property type="entry name" value="ARM-like"/>
</dbReference>
<dbReference type="Proteomes" id="UP000185944">
    <property type="component" value="Unassembled WGS sequence"/>
</dbReference>
<evidence type="ECO:0000256" key="1">
    <source>
        <dbReference type="SAM" id="MobiDB-lite"/>
    </source>
</evidence>
<evidence type="ECO:0000313" key="2">
    <source>
        <dbReference type="EMBL" id="OAG31846.1"/>
    </source>
</evidence>